<keyword evidence="9" id="KW-1185">Reference proteome</keyword>
<dbReference type="PROSITE" id="PS01148">
    <property type="entry name" value="UPF0033"/>
    <property type="match status" value="1"/>
</dbReference>
<proteinExistence type="inferred from homology"/>
<sequence length="822" mass="90550">MKYLIVGGVAGGATTAARLRRVDEEAEIVMFERGRYISYANCGLPYYVGGVIPERERLFVQTPDTFKAMFNVDVRVRHEVRFIDREKKEVVVCNLESGEEYRESYDKLVLSPGAEPVRPPIPGINDERIFTLRSVDDTDAIVHFIEEKKPRRVVIVGAGFIGLEMAENFHSRGLRVTIVELAPQVMNVLDFEMAAEVHQHLKTKNVAFFLGDAVSAFERNGDELRVQLKSGRTLVCDFVLLSIGVRPDSRLAKEAGLELGPRGGIKVNEYLQTSDPDIYAVGDAIEFPNPITGKSMPTFLAGPANKQGRIVANNIVEGNRYTYKGAIGTAIAKVFDLTVASTGMPEKVLKEEGIPHQAVIVHPGSHAGYYPGAQPMTIKLVFSPDDGRVLGAQIVGYEGVDKRIDLLASVIQRKGTVVELTEIEHAYAPPYSSAKDPVNIVGFVAENVLLGKSRHIHWYDILNAPQGEYYLVDVRTPEEYALGTIEGAVNIPVQQLRARIAEIPKDRKVVVFCGVGFRAYVAERILRQHGYTEVFNLSGGYKTYQHVTQKQGNEDIFEGDVIEKDDILYQRGTGRQGVLEVRRFEVDACGLQCPGPIMRLKQAMDEASPGDRIVLKATDPGFARDVEAWCSMTGNKLVSLEQERGVITAVVEKAGPHGAQTEPVPQGEGATIICFSDNLDRALAAFVLAQGAASAGKKTTMFFTFWGLNIIKKRKKPRVKKDLMGRLFSWMLPSHAGKLGLSKMNFGGMGARMMRGRMKAKQIASLEEMIESALEADVRIVACQMSMDVMGVSKEELIDGIEIGGVATYMEAASRSTINLFI</sequence>
<dbReference type="Pfam" id="PF01206">
    <property type="entry name" value="TusA"/>
    <property type="match status" value="1"/>
</dbReference>
<keyword evidence="5" id="KW-0560">Oxidoreductase</keyword>
<organism evidence="8 9">
    <name type="scientific">Winmispira thermophila (strain ATCC 700085 / DSM 6578 / Z-1203)</name>
    <name type="common">Spirochaeta thermophila</name>
    <dbReference type="NCBI Taxonomy" id="869211"/>
    <lineage>
        <taxon>Bacteria</taxon>
        <taxon>Pseudomonadati</taxon>
        <taxon>Spirochaetota</taxon>
        <taxon>Spirochaetia</taxon>
        <taxon>Winmispirales</taxon>
        <taxon>Winmispiraceae</taxon>
        <taxon>Winmispira</taxon>
    </lineage>
</organism>
<dbReference type="InterPro" id="IPR036868">
    <property type="entry name" value="TusA-like_sf"/>
</dbReference>
<dbReference type="Pfam" id="PF02852">
    <property type="entry name" value="Pyr_redox_dim"/>
    <property type="match status" value="1"/>
</dbReference>
<dbReference type="EMBL" id="CP002903">
    <property type="protein sequence ID" value="AEJ60990.1"/>
    <property type="molecule type" value="Genomic_DNA"/>
</dbReference>
<dbReference type="Gene3D" id="3.50.50.60">
    <property type="entry name" value="FAD/NAD(P)-binding domain"/>
    <property type="match status" value="2"/>
</dbReference>
<comment type="cofactor">
    <cofactor evidence="1">
        <name>FAD</name>
        <dbReference type="ChEBI" id="CHEBI:57692"/>
    </cofactor>
</comment>
<evidence type="ECO:0000256" key="1">
    <source>
        <dbReference type="ARBA" id="ARBA00001974"/>
    </source>
</evidence>
<dbReference type="InterPro" id="IPR032836">
    <property type="entry name" value="DsrE2-like"/>
</dbReference>
<keyword evidence="3" id="KW-0285">Flavoprotein</keyword>
<dbReference type="InterPro" id="IPR050260">
    <property type="entry name" value="FAD-bd_OxRdtase"/>
</dbReference>
<dbReference type="InterPro" id="IPR004099">
    <property type="entry name" value="Pyr_nucl-diS_OxRdtase_dimer"/>
</dbReference>
<dbReference type="Pfam" id="PF13686">
    <property type="entry name" value="DrsE_2"/>
    <property type="match status" value="1"/>
</dbReference>
<dbReference type="SUPFAM" id="SSF75169">
    <property type="entry name" value="DsrEFH-like"/>
    <property type="match status" value="1"/>
</dbReference>
<evidence type="ECO:0000313" key="8">
    <source>
        <dbReference type="EMBL" id="AEJ60990.1"/>
    </source>
</evidence>
<dbReference type="Gene3D" id="3.40.1260.10">
    <property type="entry name" value="DsrEFH-like"/>
    <property type="match status" value="1"/>
</dbReference>
<dbReference type="OrthoDB" id="9802028at2"/>
<dbReference type="RefSeq" id="WP_014624368.1">
    <property type="nucleotide sequence ID" value="NC_017583.1"/>
</dbReference>
<evidence type="ECO:0000313" key="9">
    <source>
        <dbReference type="Proteomes" id="UP000007254"/>
    </source>
</evidence>
<dbReference type="SMART" id="SM00450">
    <property type="entry name" value="RHOD"/>
    <property type="match status" value="1"/>
</dbReference>
<feature type="domain" description="Rhodanese" evidence="7">
    <location>
        <begin position="465"/>
        <end position="553"/>
    </location>
</feature>
<protein>
    <submittedName>
        <fullName evidence="8">FAD-dependent pyridine nucleotide-disulfide oxidoreductase</fullName>
    </submittedName>
</protein>
<evidence type="ECO:0000256" key="6">
    <source>
        <dbReference type="ARBA" id="ARBA00023284"/>
    </source>
</evidence>
<gene>
    <name evidence="8" type="ordered locus">Spith_0711</name>
</gene>
<dbReference type="PROSITE" id="PS50206">
    <property type="entry name" value="RHODANESE_3"/>
    <property type="match status" value="1"/>
</dbReference>
<dbReference type="SUPFAM" id="SSF51905">
    <property type="entry name" value="FAD/NAD(P)-binding domain"/>
    <property type="match status" value="1"/>
</dbReference>
<dbReference type="InterPro" id="IPR036188">
    <property type="entry name" value="FAD/NAD-bd_sf"/>
</dbReference>
<dbReference type="STRING" id="869211.Spith_0711"/>
<dbReference type="SUPFAM" id="SSF55424">
    <property type="entry name" value="FAD/NAD-linked reductases, dimerisation (C-terminal) domain"/>
    <property type="match status" value="1"/>
</dbReference>
<evidence type="ECO:0000259" key="7">
    <source>
        <dbReference type="PROSITE" id="PS50206"/>
    </source>
</evidence>
<evidence type="ECO:0000256" key="2">
    <source>
        <dbReference type="ARBA" id="ARBA00009130"/>
    </source>
</evidence>
<dbReference type="Gene3D" id="3.40.250.10">
    <property type="entry name" value="Rhodanese-like domain"/>
    <property type="match status" value="1"/>
</dbReference>
<dbReference type="SUPFAM" id="SSF52821">
    <property type="entry name" value="Rhodanese/Cell cycle control phosphatase"/>
    <property type="match status" value="1"/>
</dbReference>
<evidence type="ECO:0000256" key="4">
    <source>
        <dbReference type="ARBA" id="ARBA00022827"/>
    </source>
</evidence>
<dbReference type="HOGENOM" id="CLU_003291_3_1_12"/>
<keyword evidence="6" id="KW-0676">Redox-active center</keyword>
<dbReference type="Pfam" id="PF00581">
    <property type="entry name" value="Rhodanese"/>
    <property type="match status" value="1"/>
</dbReference>
<evidence type="ECO:0000256" key="5">
    <source>
        <dbReference type="ARBA" id="ARBA00023002"/>
    </source>
</evidence>
<keyword evidence="4" id="KW-0274">FAD</keyword>
<dbReference type="PRINTS" id="PR00411">
    <property type="entry name" value="PNDRDTASEI"/>
</dbReference>
<dbReference type="KEGG" id="stq:Spith_0711"/>
<dbReference type="PANTHER" id="PTHR43429:SF1">
    <property type="entry name" value="NAD(P)H SULFUR OXIDOREDUCTASE (COA-DEPENDENT)"/>
    <property type="match status" value="1"/>
</dbReference>
<dbReference type="InterPro" id="IPR027396">
    <property type="entry name" value="DsrEFH-like"/>
</dbReference>
<dbReference type="PANTHER" id="PTHR43429">
    <property type="entry name" value="PYRIDINE NUCLEOTIDE-DISULFIDE OXIDOREDUCTASE DOMAIN-CONTAINING"/>
    <property type="match status" value="1"/>
</dbReference>
<dbReference type="AlphaFoldDB" id="G0GAM5"/>
<dbReference type="InterPro" id="IPR036873">
    <property type="entry name" value="Rhodanese-like_dom_sf"/>
</dbReference>
<dbReference type="Gene3D" id="3.30.110.40">
    <property type="entry name" value="TusA-like domain"/>
    <property type="match status" value="1"/>
</dbReference>
<accession>G0GAM5</accession>
<dbReference type="InterPro" id="IPR023753">
    <property type="entry name" value="FAD/NAD-binding_dom"/>
</dbReference>
<dbReference type="SUPFAM" id="SSF64307">
    <property type="entry name" value="SirA-like"/>
    <property type="match status" value="1"/>
</dbReference>
<dbReference type="InterPro" id="IPR001455">
    <property type="entry name" value="TusA-like"/>
</dbReference>
<dbReference type="InterPro" id="IPR001763">
    <property type="entry name" value="Rhodanese-like_dom"/>
</dbReference>
<evidence type="ECO:0000256" key="3">
    <source>
        <dbReference type="ARBA" id="ARBA00022630"/>
    </source>
</evidence>
<reference evidence="8 9" key="1">
    <citation type="submission" date="2011-06" db="EMBL/GenBank/DDBJ databases">
        <title>The complete genome of Spirochaeta thermophila DSM 6578.</title>
        <authorList>
            <consortium name="US DOE Joint Genome Institute (JGI-PGF)"/>
            <person name="Lucas S."/>
            <person name="Lapidus A."/>
            <person name="Bruce D."/>
            <person name="Goodwin L."/>
            <person name="Pitluck S."/>
            <person name="Peters L."/>
            <person name="Kyrpides N."/>
            <person name="Mavromatis K."/>
            <person name="Ivanova N."/>
            <person name="Mikailova N."/>
            <person name="Pagani I."/>
            <person name="Chertkov O."/>
            <person name="Detter J.C."/>
            <person name="Tapia R."/>
            <person name="Han C."/>
            <person name="Land M."/>
            <person name="Hauser L."/>
            <person name="Markowitz V."/>
            <person name="Cheng J.-F."/>
            <person name="Hugenholtz P."/>
            <person name="Woyke T."/>
            <person name="Wu D."/>
            <person name="Spring S."/>
            <person name="Merkhoffer B."/>
            <person name="Schneider S."/>
            <person name="Klenk H.-P."/>
            <person name="Eisen J.A."/>
        </authorList>
    </citation>
    <scope>NUCLEOTIDE SEQUENCE [LARGE SCALE GENOMIC DNA]</scope>
    <source>
        <strain evidence="9">ATCC 700085 / DSM 6578 / Z-1203</strain>
    </source>
</reference>
<dbReference type="PRINTS" id="PR00368">
    <property type="entry name" value="FADPNR"/>
</dbReference>
<name>G0GAM5_WINT7</name>
<dbReference type="InterPro" id="IPR016156">
    <property type="entry name" value="FAD/NAD-linked_Rdtase_dimer_sf"/>
</dbReference>
<dbReference type="GO" id="GO:0016491">
    <property type="term" value="F:oxidoreductase activity"/>
    <property type="evidence" value="ECO:0007669"/>
    <property type="project" value="UniProtKB-KW"/>
</dbReference>
<dbReference type="Pfam" id="PF07992">
    <property type="entry name" value="Pyr_redox_2"/>
    <property type="match status" value="1"/>
</dbReference>
<dbReference type="Proteomes" id="UP000007254">
    <property type="component" value="Chromosome"/>
</dbReference>
<comment type="similarity">
    <text evidence="2">Belongs to the class-III pyridine nucleotide-disulfide oxidoreductase family.</text>
</comment>